<dbReference type="Gene3D" id="1.10.150.120">
    <property type="entry name" value="[2Fe-2S]-binding domain"/>
    <property type="match status" value="1"/>
</dbReference>
<dbReference type="SMART" id="SM01092">
    <property type="entry name" value="CO_deh_flav_C"/>
    <property type="match status" value="1"/>
</dbReference>
<dbReference type="Pfam" id="PF02738">
    <property type="entry name" value="MoCoBD_1"/>
    <property type="match status" value="1"/>
</dbReference>
<dbReference type="SUPFAM" id="SSF56003">
    <property type="entry name" value="Molybdenum cofactor-binding domain"/>
    <property type="match status" value="1"/>
</dbReference>
<evidence type="ECO:0000256" key="1">
    <source>
        <dbReference type="ARBA" id="ARBA00022505"/>
    </source>
</evidence>
<reference evidence="9 10" key="1">
    <citation type="submission" date="2016-02" db="EMBL/GenBank/DDBJ databases">
        <title>Genome analysis of coral dinoflagellate symbionts highlights evolutionary adaptations to a symbiotic lifestyle.</title>
        <authorList>
            <person name="Aranda M."/>
            <person name="Li Y."/>
            <person name="Liew Y.J."/>
            <person name="Baumgarten S."/>
            <person name="Simakov O."/>
            <person name="Wilson M."/>
            <person name="Piel J."/>
            <person name="Ashoor H."/>
            <person name="Bougouffa S."/>
            <person name="Bajic V.B."/>
            <person name="Ryu T."/>
            <person name="Ravasi T."/>
            <person name="Bayer T."/>
            <person name="Micklem G."/>
            <person name="Kim H."/>
            <person name="Bhak J."/>
            <person name="Lajeunesse T.C."/>
            <person name="Voolstra C.R."/>
        </authorList>
    </citation>
    <scope>NUCLEOTIDE SEQUENCE [LARGE SCALE GENOMIC DNA]</scope>
    <source>
        <strain evidence="9 10">CCMP2467</strain>
    </source>
</reference>
<dbReference type="GO" id="GO:0071949">
    <property type="term" value="F:FAD binding"/>
    <property type="evidence" value="ECO:0007669"/>
    <property type="project" value="InterPro"/>
</dbReference>
<dbReference type="InterPro" id="IPR037165">
    <property type="entry name" value="AldOxase/xan_DH_Mopterin-bd_sf"/>
</dbReference>
<evidence type="ECO:0000313" key="9">
    <source>
        <dbReference type="EMBL" id="OLP98260.1"/>
    </source>
</evidence>
<evidence type="ECO:0000256" key="2">
    <source>
        <dbReference type="ARBA" id="ARBA00022714"/>
    </source>
</evidence>
<dbReference type="InterPro" id="IPR036318">
    <property type="entry name" value="FAD-bd_PCMH-like_sf"/>
</dbReference>
<dbReference type="InterPro" id="IPR005107">
    <property type="entry name" value="CO_DH_flav_C"/>
</dbReference>
<accession>A0A1Q9DSW4</accession>
<keyword evidence="1" id="KW-0500">Molybdenum</keyword>
<dbReference type="Pfam" id="PF00941">
    <property type="entry name" value="FAD_binding_5"/>
    <property type="match status" value="1"/>
</dbReference>
<keyword evidence="2" id="KW-0001">2Fe-2S</keyword>
<evidence type="ECO:0000256" key="3">
    <source>
        <dbReference type="ARBA" id="ARBA00022723"/>
    </source>
</evidence>
<dbReference type="InterPro" id="IPR036010">
    <property type="entry name" value="2Fe-2S_ferredoxin-like_sf"/>
</dbReference>
<dbReference type="InterPro" id="IPR001041">
    <property type="entry name" value="2Fe-2S_ferredoxin-type"/>
</dbReference>
<dbReference type="Pfam" id="PF03450">
    <property type="entry name" value="CO_deh_flav_C"/>
    <property type="match status" value="1"/>
</dbReference>
<dbReference type="PROSITE" id="PS00197">
    <property type="entry name" value="2FE2S_FER_1"/>
    <property type="match status" value="1"/>
</dbReference>
<dbReference type="Pfam" id="PF20256">
    <property type="entry name" value="MoCoBD_2"/>
    <property type="match status" value="2"/>
</dbReference>
<dbReference type="Gene3D" id="3.30.465.10">
    <property type="match status" value="1"/>
</dbReference>
<dbReference type="InterPro" id="IPR002346">
    <property type="entry name" value="Mopterin_DH_FAD-bd"/>
</dbReference>
<dbReference type="InterPro" id="IPR006058">
    <property type="entry name" value="2Fe2S_fd_BS"/>
</dbReference>
<feature type="transmembrane region" description="Helical" evidence="7">
    <location>
        <begin position="1369"/>
        <end position="1391"/>
    </location>
</feature>
<dbReference type="OMA" id="HWYWPKT"/>
<keyword evidence="6" id="KW-0411">Iron-sulfur</keyword>
<dbReference type="SUPFAM" id="SSF47741">
    <property type="entry name" value="CO dehydrogenase ISP C-domain like"/>
    <property type="match status" value="1"/>
</dbReference>
<keyword evidence="5" id="KW-0408">Iron</keyword>
<sequence length="1611" mass="173486">MGNELIRWEGTSPVLSSWTFLRHFTSLHSVPAGCTVELALEIPAPKVTGAVVYDFAFRSSEGQLINDNLSLVLDIRYLLGTTIPSVFMCSVAYCQDVPALQQGALAHPNLGIFPGAHTRKIYFGAAPALTSTEPVAVEPPKVRTEETEWALLSRTRLDALPDCIFEAALICMREYLAKRFGRPGEATVRFWVNGEEQAMEEGFDVINSGQFPLTMNLAEYMRYHAGLPGTKIGCGEGGCGACTVLLRRGDAPPLQATFALRSVSRAGRMNGYEVTTVEEVGGSHQFDSLWTARSTPDKPHAIQSAIAKHSMCTPGMVMALYGHLAKGGSREPQAIEGCIQGNLCRCTGYRPIHDAEISAMKDAASRPDCTANVGEIKDLAESSKKLNCTALADVFPALNLGVWQSNTSTGVIKYYPPHPNDHPTVFINVQNVGEMKAIEHSAKSLTLGAACTLSTMIEVAAPQLAAIVRHLKLVAHPQVRDVGSWAGNVMIAKTHPDFPSDVCLLLSTLGAELKLMDEDRKIQSVDIVTFLTDATLPRGGAKPQIIHSVTIPFPGANSYLDTFKIMRRNTHAELNAGFLFQFAADGGVGVSDVRMVFGNVEHKPFIADGTIKALRGQALTSDTIQSIGMVLRAEIEAHIQGPSVPEPPFLVVDKEYRVNLACNLFAKAALRGRQARGAVLTPEELSAATAPERMESTGDQKFTVDPATAPIGQPLEKFQALDQACGSSDYDCLTLTFFSFVDSEVPVLAEKVAVVKCIDVVECMEVAGVTNFISAADVKELGAENDLKPTCPTKIFADTTEPTKHVAQFVGMVLADTLEACVDVPEYAEDTQQAEPVVKVADAVKRGKVQERHGPFSVGKARGAADLATVEGKLSSAGQKHFYLETQTTYAYPDGMGGLVVNSSCQTLDWAQTMLCKVFHLPKSSLATETQLRSKVTVQNQRIGGAYGGKAMLFAPVCAATAVAAMRTKRPVMVQLDRTPDFRSLGARAPFEASWNCSALDPERSGYDVSSGKISSLKQDILQNVGFDMLGFSQAPGDFEGAIIMEAIMEQVARAAQKELPPEAMFAACGSSQKRAVFQEPWQLQEANLAPGMVKAWQALMLGCSSTDVRCFSWRKAKSNFDMASAATKAFNEAAAVLDRSNKESWEKGSRRAQGSVIPFLVMVRINTDGSVVLEHSGLEVGQGIDTKALQALTMELKKIAVSWTLDNSGEAAGETDFTMDKISIRMPKSTADFSWAGITGTYGSCTSETVVSPILDAGGKLQKDGILRGAIWLTYQKIIITGCMITFTTVIVVSDALKAGATLYQVYSCLERVRKKQEEKVEIDVLTGETQDCGKSLNPAVDIGQIEGCVIQALGFGLLEEGFAACSIIVLVAIMPLGSNVAMAFALAAYRWADHRRAARAVAIAVLLLLARLWQGVQRRLYGVHRIKLPLKTLLPQVPAAAPETAACQGNDCGADEVKAEGAEVLSVIYQCTEFRVGDYVTYPDDHRGQIIGIDGDGDVIVRTTGGREAVWYINKCTKALSTGVRVQYPCGEVGSVMAFDEDGDLHVQKSDGSSARWFAQKSTRLLSVGDAVKYMGGDVGTVIGFDADGDVMIVTPSGRRATWFANTCV</sequence>
<dbReference type="EMBL" id="LSRX01000403">
    <property type="protein sequence ID" value="OLP98260.1"/>
    <property type="molecule type" value="Genomic_DNA"/>
</dbReference>
<dbReference type="InterPro" id="IPR008274">
    <property type="entry name" value="AldOxase/xan_DH_MoCoBD1"/>
</dbReference>
<dbReference type="SUPFAM" id="SSF55447">
    <property type="entry name" value="CO dehydrogenase flavoprotein C-terminal domain-like"/>
    <property type="match status" value="1"/>
</dbReference>
<dbReference type="SUPFAM" id="SSF54292">
    <property type="entry name" value="2Fe-2S ferredoxin-like"/>
    <property type="match status" value="1"/>
</dbReference>
<dbReference type="SUPFAM" id="SSF54665">
    <property type="entry name" value="CO dehydrogenase molybdoprotein N-domain-like"/>
    <property type="match status" value="1"/>
</dbReference>
<dbReference type="Proteomes" id="UP000186817">
    <property type="component" value="Unassembled WGS sequence"/>
</dbReference>
<dbReference type="PANTHER" id="PTHR11908:SF132">
    <property type="entry name" value="ALDEHYDE OXIDASE 1-RELATED"/>
    <property type="match status" value="1"/>
</dbReference>
<keyword evidence="7" id="KW-0472">Membrane</keyword>
<dbReference type="InterPro" id="IPR012675">
    <property type="entry name" value="Beta-grasp_dom_sf"/>
</dbReference>
<protein>
    <submittedName>
        <fullName evidence="9">Indole-3-acetaldehyde oxidase</fullName>
    </submittedName>
</protein>
<dbReference type="Pfam" id="PF01799">
    <property type="entry name" value="Fer2_2"/>
    <property type="match status" value="1"/>
</dbReference>
<dbReference type="InterPro" id="IPR036856">
    <property type="entry name" value="Ald_Oxase/Xan_DH_a/b_sf"/>
</dbReference>
<keyword evidence="4" id="KW-0560">Oxidoreductase</keyword>
<dbReference type="InterPro" id="IPR016169">
    <property type="entry name" value="FAD-bd_PCMH_sub2"/>
</dbReference>
<evidence type="ECO:0000256" key="4">
    <source>
        <dbReference type="ARBA" id="ARBA00023002"/>
    </source>
</evidence>
<keyword evidence="7" id="KW-0812">Transmembrane</keyword>
<evidence type="ECO:0000313" key="10">
    <source>
        <dbReference type="Proteomes" id="UP000186817"/>
    </source>
</evidence>
<dbReference type="InterPro" id="IPR016166">
    <property type="entry name" value="FAD-bd_PCMH"/>
</dbReference>
<dbReference type="InterPro" id="IPR036683">
    <property type="entry name" value="CO_DH_flav_C_dom_sf"/>
</dbReference>
<name>A0A1Q9DSW4_SYMMI</name>
<evidence type="ECO:0000256" key="6">
    <source>
        <dbReference type="ARBA" id="ARBA00023014"/>
    </source>
</evidence>
<organism evidence="9 10">
    <name type="scientific">Symbiodinium microadriaticum</name>
    <name type="common">Dinoflagellate</name>
    <name type="synonym">Zooxanthella microadriatica</name>
    <dbReference type="NCBI Taxonomy" id="2951"/>
    <lineage>
        <taxon>Eukaryota</taxon>
        <taxon>Sar</taxon>
        <taxon>Alveolata</taxon>
        <taxon>Dinophyceae</taxon>
        <taxon>Suessiales</taxon>
        <taxon>Symbiodiniaceae</taxon>
        <taxon>Symbiodinium</taxon>
    </lineage>
</organism>
<dbReference type="InterPro" id="IPR016208">
    <property type="entry name" value="Ald_Oxase/xanthine_DH-like"/>
</dbReference>
<dbReference type="OrthoDB" id="8300278at2759"/>
<dbReference type="SUPFAM" id="SSF56176">
    <property type="entry name" value="FAD-binding/transporter-associated domain-like"/>
    <property type="match status" value="1"/>
</dbReference>
<comment type="caution">
    <text evidence="9">The sequence shown here is derived from an EMBL/GenBank/DDBJ whole genome shotgun (WGS) entry which is preliminary data.</text>
</comment>
<dbReference type="Gene3D" id="3.90.1170.50">
    <property type="entry name" value="Aldehyde oxidase/xanthine dehydrogenase, a/b hammerhead"/>
    <property type="match status" value="1"/>
</dbReference>
<dbReference type="GO" id="GO:0005506">
    <property type="term" value="F:iron ion binding"/>
    <property type="evidence" value="ECO:0007669"/>
    <property type="project" value="InterPro"/>
</dbReference>
<dbReference type="Gene3D" id="3.30.365.10">
    <property type="entry name" value="Aldehyde oxidase/xanthine dehydrogenase, molybdopterin binding domain"/>
    <property type="match status" value="4"/>
</dbReference>
<dbReference type="PANTHER" id="PTHR11908">
    <property type="entry name" value="XANTHINE DEHYDROGENASE"/>
    <property type="match status" value="1"/>
</dbReference>
<evidence type="ECO:0000256" key="5">
    <source>
        <dbReference type="ARBA" id="ARBA00023004"/>
    </source>
</evidence>
<keyword evidence="7" id="KW-1133">Transmembrane helix</keyword>
<dbReference type="InterPro" id="IPR046867">
    <property type="entry name" value="AldOxase/xan_DH_MoCoBD2"/>
</dbReference>
<dbReference type="Pfam" id="PF00111">
    <property type="entry name" value="Fer2"/>
    <property type="match status" value="1"/>
</dbReference>
<feature type="domain" description="FAD-binding PCMH-type" evidence="8">
    <location>
        <begin position="357"/>
        <end position="556"/>
    </location>
</feature>
<proteinExistence type="predicted"/>
<keyword evidence="10" id="KW-1185">Reference proteome</keyword>
<dbReference type="Gene3D" id="3.30.390.50">
    <property type="entry name" value="CO dehydrogenase flavoprotein, C-terminal domain"/>
    <property type="match status" value="1"/>
</dbReference>
<dbReference type="PROSITE" id="PS51387">
    <property type="entry name" value="FAD_PCMH"/>
    <property type="match status" value="1"/>
</dbReference>
<evidence type="ECO:0000259" key="8">
    <source>
        <dbReference type="PROSITE" id="PS51387"/>
    </source>
</evidence>
<keyword evidence="3" id="KW-0479">Metal-binding</keyword>
<dbReference type="GO" id="GO:0051537">
    <property type="term" value="F:2 iron, 2 sulfur cluster binding"/>
    <property type="evidence" value="ECO:0007669"/>
    <property type="project" value="UniProtKB-KW"/>
</dbReference>
<dbReference type="InterPro" id="IPR002888">
    <property type="entry name" value="2Fe-2S-bd"/>
</dbReference>
<dbReference type="Gene3D" id="3.10.20.30">
    <property type="match status" value="1"/>
</dbReference>
<dbReference type="InterPro" id="IPR036884">
    <property type="entry name" value="2Fe-2S-bd_dom_sf"/>
</dbReference>
<evidence type="ECO:0000256" key="7">
    <source>
        <dbReference type="SAM" id="Phobius"/>
    </source>
</evidence>
<gene>
    <name evidence="9" type="primary">AAO2</name>
    <name evidence="9" type="ORF">AK812_SmicGene19316</name>
</gene>
<dbReference type="GO" id="GO:0016491">
    <property type="term" value="F:oxidoreductase activity"/>
    <property type="evidence" value="ECO:0007669"/>
    <property type="project" value="UniProtKB-KW"/>
</dbReference>